<reference evidence="2" key="1">
    <citation type="journal article" date="2019" name="bioRxiv">
        <title>The Genome of the Zebra Mussel, Dreissena polymorpha: A Resource for Invasive Species Research.</title>
        <authorList>
            <person name="McCartney M.A."/>
            <person name="Auch B."/>
            <person name="Kono T."/>
            <person name="Mallez S."/>
            <person name="Zhang Y."/>
            <person name="Obille A."/>
            <person name="Becker A."/>
            <person name="Abrahante J.E."/>
            <person name="Garbe J."/>
            <person name="Badalamenti J.P."/>
            <person name="Herman A."/>
            <person name="Mangelson H."/>
            <person name="Liachko I."/>
            <person name="Sullivan S."/>
            <person name="Sone E.D."/>
            <person name="Koren S."/>
            <person name="Silverstein K.A.T."/>
            <person name="Beckman K.B."/>
            <person name="Gohl D.M."/>
        </authorList>
    </citation>
    <scope>NUCLEOTIDE SEQUENCE</scope>
    <source>
        <strain evidence="2">Duluth1</strain>
        <tissue evidence="2">Whole animal</tissue>
    </source>
</reference>
<keyword evidence="3" id="KW-1185">Reference proteome</keyword>
<reference evidence="2" key="2">
    <citation type="submission" date="2020-11" db="EMBL/GenBank/DDBJ databases">
        <authorList>
            <person name="McCartney M.A."/>
            <person name="Auch B."/>
            <person name="Kono T."/>
            <person name="Mallez S."/>
            <person name="Becker A."/>
            <person name="Gohl D.M."/>
            <person name="Silverstein K.A.T."/>
            <person name="Koren S."/>
            <person name="Bechman K.B."/>
            <person name="Herman A."/>
            <person name="Abrahante J.E."/>
            <person name="Garbe J."/>
        </authorList>
    </citation>
    <scope>NUCLEOTIDE SEQUENCE</scope>
    <source>
        <strain evidence="2">Duluth1</strain>
        <tissue evidence="2">Whole animal</tissue>
    </source>
</reference>
<evidence type="ECO:0000256" key="1">
    <source>
        <dbReference type="SAM" id="MobiDB-lite"/>
    </source>
</evidence>
<feature type="compositionally biased region" description="Acidic residues" evidence="1">
    <location>
        <begin position="126"/>
        <end position="136"/>
    </location>
</feature>
<feature type="region of interest" description="Disordered" evidence="1">
    <location>
        <begin position="65"/>
        <end position="144"/>
    </location>
</feature>
<dbReference type="EMBL" id="JAIWYP010000013">
    <property type="protein sequence ID" value="KAH3719542.1"/>
    <property type="molecule type" value="Genomic_DNA"/>
</dbReference>
<accession>A0A9D4C9D8</accession>
<proteinExistence type="predicted"/>
<evidence type="ECO:0000313" key="2">
    <source>
        <dbReference type="EMBL" id="KAH3719542.1"/>
    </source>
</evidence>
<evidence type="ECO:0000313" key="3">
    <source>
        <dbReference type="Proteomes" id="UP000828390"/>
    </source>
</evidence>
<comment type="caution">
    <text evidence="2">The sequence shown here is derived from an EMBL/GenBank/DDBJ whole genome shotgun (WGS) entry which is preliminary data.</text>
</comment>
<protein>
    <submittedName>
        <fullName evidence="2">Uncharacterized protein</fullName>
    </submittedName>
</protein>
<gene>
    <name evidence="2" type="ORF">DPMN_062379</name>
</gene>
<dbReference type="AlphaFoldDB" id="A0A9D4C9D8"/>
<name>A0A9D4C9D8_DREPO</name>
<sequence length="144" mass="16919">MLTNNTTEDITIDDETLEEVTSFKYLEGTMFTDNIRTAEALLRIAMTRGYFSIPNQYNLFQSLEEERRRRREGVEEVGGGINSKQHRTKQNITEWNRIDQNRQQTGDSSRFDDDDDDNHANHDAYDVDAYDDEEEEGDHHHNDE</sequence>
<organism evidence="2 3">
    <name type="scientific">Dreissena polymorpha</name>
    <name type="common">Zebra mussel</name>
    <name type="synonym">Mytilus polymorpha</name>
    <dbReference type="NCBI Taxonomy" id="45954"/>
    <lineage>
        <taxon>Eukaryota</taxon>
        <taxon>Metazoa</taxon>
        <taxon>Spiralia</taxon>
        <taxon>Lophotrochozoa</taxon>
        <taxon>Mollusca</taxon>
        <taxon>Bivalvia</taxon>
        <taxon>Autobranchia</taxon>
        <taxon>Heteroconchia</taxon>
        <taxon>Euheterodonta</taxon>
        <taxon>Imparidentia</taxon>
        <taxon>Neoheterodontei</taxon>
        <taxon>Myida</taxon>
        <taxon>Dreissenoidea</taxon>
        <taxon>Dreissenidae</taxon>
        <taxon>Dreissena</taxon>
    </lineage>
</organism>
<dbReference type="Proteomes" id="UP000828390">
    <property type="component" value="Unassembled WGS sequence"/>
</dbReference>